<keyword evidence="5" id="KW-1185">Reference proteome</keyword>
<sequence length="538" mass="60834">MDVPPRPSNPQTLQNIPSLDITLSLSPITPLENPSSPPSPPSPQPPIMGHPLYYNYHDYHGSTCVKKGSYGPQFSEAYYEASYINNSIPRKEKDPGSFTLPCFINNVCFNNAFADLGANVNVMPLLTYLNLRLGELAHTKLTVELVDRTVKYPKEIAKNVLVELDLEDRLMGETFVLNRSLDPFFEDYIELNGLNVPLELRRDQVDNLMPTIEEGEVVEEFKARNDARMVSKIFGYPSDCDYDKKIRIDCAYNLKFSCMIGLIGARSKVEESEEEADSDLLPDARSRPGPAESGDLAKANYNPSEAQHKFIPSFTSTLTLRGEHLCCSRGRKLRVHEVDILKIAFRTWYGHFEFTVMPFGLTNAPAVFMDLMNRVCKPYLDKFIIVFIDDILINSKSKEDYKVHLKIILELLKKEKLLPSKANVVANALSKKERVKPRRVRAMSMTIQSGVKDKILTAQSEASKVENAPTEMLHGLYQQMEKKEDGGADKTYYDLIDMYWWPCIKKGIATYVSDCLTCSKVKAETSKTFGFVAIARDT</sequence>
<dbReference type="EMBL" id="BQNB010020552">
    <property type="protein sequence ID" value="GJT97186.1"/>
    <property type="molecule type" value="Genomic_DNA"/>
</dbReference>
<dbReference type="Gene3D" id="3.30.70.270">
    <property type="match status" value="1"/>
</dbReference>
<evidence type="ECO:0000259" key="2">
    <source>
        <dbReference type="Pfam" id="PF00078"/>
    </source>
</evidence>
<dbReference type="CDD" id="cd01647">
    <property type="entry name" value="RT_LTR"/>
    <property type="match status" value="1"/>
</dbReference>
<keyword evidence="4" id="KW-0695">RNA-directed DNA polymerase</keyword>
<keyword evidence="4" id="KW-0548">Nucleotidyltransferase</keyword>
<proteinExistence type="predicted"/>
<protein>
    <submittedName>
        <fullName evidence="4">Reverse transcriptase domain-containing protein</fullName>
    </submittedName>
</protein>
<keyword evidence="4" id="KW-0808">Transferase</keyword>
<dbReference type="InterPro" id="IPR000477">
    <property type="entry name" value="RT_dom"/>
</dbReference>
<reference evidence="4" key="1">
    <citation type="journal article" date="2022" name="Int. J. Mol. Sci.">
        <title>Draft Genome of Tanacetum Coccineum: Genomic Comparison of Closely Related Tanacetum-Family Plants.</title>
        <authorList>
            <person name="Yamashiro T."/>
            <person name="Shiraishi A."/>
            <person name="Nakayama K."/>
            <person name="Satake H."/>
        </authorList>
    </citation>
    <scope>NUCLEOTIDE SEQUENCE</scope>
</reference>
<dbReference type="InterPro" id="IPR043128">
    <property type="entry name" value="Rev_trsase/Diguanyl_cyclase"/>
</dbReference>
<name>A0ABQ5IAL4_9ASTR</name>
<dbReference type="PANTHER" id="PTHR24559:SF444">
    <property type="entry name" value="REVERSE TRANSCRIPTASE DOMAIN-CONTAINING PROTEIN"/>
    <property type="match status" value="1"/>
</dbReference>
<reference evidence="4" key="2">
    <citation type="submission" date="2022-01" db="EMBL/GenBank/DDBJ databases">
        <authorList>
            <person name="Yamashiro T."/>
            <person name="Shiraishi A."/>
            <person name="Satake H."/>
            <person name="Nakayama K."/>
        </authorList>
    </citation>
    <scope>NUCLEOTIDE SEQUENCE</scope>
</reference>
<dbReference type="InterPro" id="IPR053134">
    <property type="entry name" value="RNA-dir_DNA_polymerase"/>
</dbReference>
<dbReference type="Gene3D" id="1.10.340.70">
    <property type="match status" value="1"/>
</dbReference>
<dbReference type="SUPFAM" id="SSF56672">
    <property type="entry name" value="DNA/RNA polymerases"/>
    <property type="match status" value="1"/>
</dbReference>
<dbReference type="InterPro" id="IPR043502">
    <property type="entry name" value="DNA/RNA_pol_sf"/>
</dbReference>
<feature type="region of interest" description="Disordered" evidence="1">
    <location>
        <begin position="27"/>
        <end position="47"/>
    </location>
</feature>
<feature type="domain" description="Integrase zinc-binding" evidence="3">
    <location>
        <begin position="487"/>
        <end position="523"/>
    </location>
</feature>
<dbReference type="Pfam" id="PF17921">
    <property type="entry name" value="Integrase_H2C2"/>
    <property type="match status" value="1"/>
</dbReference>
<dbReference type="Pfam" id="PF00078">
    <property type="entry name" value="RVT_1"/>
    <property type="match status" value="1"/>
</dbReference>
<dbReference type="Proteomes" id="UP001151760">
    <property type="component" value="Unassembled WGS sequence"/>
</dbReference>
<evidence type="ECO:0000256" key="1">
    <source>
        <dbReference type="SAM" id="MobiDB-lite"/>
    </source>
</evidence>
<dbReference type="InterPro" id="IPR041588">
    <property type="entry name" value="Integrase_H2C2"/>
</dbReference>
<dbReference type="Gene3D" id="3.10.10.10">
    <property type="entry name" value="HIV Type 1 Reverse Transcriptase, subunit A, domain 1"/>
    <property type="match status" value="1"/>
</dbReference>
<feature type="region of interest" description="Disordered" evidence="1">
    <location>
        <begin position="273"/>
        <end position="298"/>
    </location>
</feature>
<dbReference type="GO" id="GO:0003964">
    <property type="term" value="F:RNA-directed DNA polymerase activity"/>
    <property type="evidence" value="ECO:0007669"/>
    <property type="project" value="UniProtKB-KW"/>
</dbReference>
<accession>A0ABQ5IAL4</accession>
<organism evidence="4 5">
    <name type="scientific">Tanacetum coccineum</name>
    <dbReference type="NCBI Taxonomy" id="301880"/>
    <lineage>
        <taxon>Eukaryota</taxon>
        <taxon>Viridiplantae</taxon>
        <taxon>Streptophyta</taxon>
        <taxon>Embryophyta</taxon>
        <taxon>Tracheophyta</taxon>
        <taxon>Spermatophyta</taxon>
        <taxon>Magnoliopsida</taxon>
        <taxon>eudicotyledons</taxon>
        <taxon>Gunneridae</taxon>
        <taxon>Pentapetalae</taxon>
        <taxon>asterids</taxon>
        <taxon>campanulids</taxon>
        <taxon>Asterales</taxon>
        <taxon>Asteraceae</taxon>
        <taxon>Asteroideae</taxon>
        <taxon>Anthemideae</taxon>
        <taxon>Anthemidinae</taxon>
        <taxon>Tanacetum</taxon>
    </lineage>
</organism>
<evidence type="ECO:0000313" key="4">
    <source>
        <dbReference type="EMBL" id="GJT97186.1"/>
    </source>
</evidence>
<dbReference type="PANTHER" id="PTHR24559">
    <property type="entry name" value="TRANSPOSON TY3-I GAG-POL POLYPROTEIN"/>
    <property type="match status" value="1"/>
</dbReference>
<dbReference type="InterPro" id="IPR021109">
    <property type="entry name" value="Peptidase_aspartic_dom_sf"/>
</dbReference>
<dbReference type="Gene3D" id="2.40.70.10">
    <property type="entry name" value="Acid Proteases"/>
    <property type="match status" value="1"/>
</dbReference>
<evidence type="ECO:0000313" key="5">
    <source>
        <dbReference type="Proteomes" id="UP001151760"/>
    </source>
</evidence>
<gene>
    <name evidence="4" type="ORF">Tco_1092704</name>
</gene>
<comment type="caution">
    <text evidence="4">The sequence shown here is derived from an EMBL/GenBank/DDBJ whole genome shotgun (WGS) entry which is preliminary data.</text>
</comment>
<feature type="compositionally biased region" description="Pro residues" evidence="1">
    <location>
        <begin position="35"/>
        <end position="47"/>
    </location>
</feature>
<evidence type="ECO:0000259" key="3">
    <source>
        <dbReference type="Pfam" id="PF17921"/>
    </source>
</evidence>
<feature type="domain" description="Reverse transcriptase" evidence="2">
    <location>
        <begin position="341"/>
        <end position="417"/>
    </location>
</feature>